<evidence type="ECO:0000313" key="2">
    <source>
        <dbReference type="Proteomes" id="UP000005237"/>
    </source>
</evidence>
<proteinExistence type="predicted"/>
<organism evidence="1 2">
    <name type="scientific">Caenorhabditis japonica</name>
    <dbReference type="NCBI Taxonomy" id="281687"/>
    <lineage>
        <taxon>Eukaryota</taxon>
        <taxon>Metazoa</taxon>
        <taxon>Ecdysozoa</taxon>
        <taxon>Nematoda</taxon>
        <taxon>Chromadorea</taxon>
        <taxon>Rhabditida</taxon>
        <taxon>Rhabditina</taxon>
        <taxon>Rhabditomorpha</taxon>
        <taxon>Rhabditoidea</taxon>
        <taxon>Rhabditidae</taxon>
        <taxon>Peloderinae</taxon>
        <taxon>Caenorhabditis</taxon>
    </lineage>
</organism>
<accession>A0A8R1IWT1</accession>
<reference evidence="2" key="1">
    <citation type="submission" date="2010-08" db="EMBL/GenBank/DDBJ databases">
        <authorList>
            <consortium name="Caenorhabditis japonica Sequencing Consortium"/>
            <person name="Wilson R.K."/>
        </authorList>
    </citation>
    <scope>NUCLEOTIDE SEQUENCE [LARGE SCALE GENOMIC DNA]</scope>
    <source>
        <strain evidence="2">DF5081</strain>
    </source>
</reference>
<reference evidence="1" key="2">
    <citation type="submission" date="2022-06" db="UniProtKB">
        <authorList>
            <consortium name="EnsemblMetazoa"/>
        </authorList>
    </citation>
    <scope>IDENTIFICATION</scope>
    <source>
        <strain evidence="1">DF5081</strain>
    </source>
</reference>
<dbReference type="Proteomes" id="UP000005237">
    <property type="component" value="Unassembled WGS sequence"/>
</dbReference>
<name>A0A8R1IWT1_CAEJA</name>
<protein>
    <submittedName>
        <fullName evidence="1">Uncharacterized protein</fullName>
    </submittedName>
</protein>
<evidence type="ECO:0000313" key="1">
    <source>
        <dbReference type="EnsemblMetazoa" id="CJA40520.1"/>
    </source>
</evidence>
<keyword evidence="2" id="KW-1185">Reference proteome</keyword>
<dbReference type="AlphaFoldDB" id="A0A8R1IWT1"/>
<dbReference type="EnsemblMetazoa" id="CJA40520.1">
    <property type="protein sequence ID" value="CJA40520.1"/>
    <property type="gene ID" value="WBGene00216368"/>
</dbReference>
<sequence>MACAVLIVDTLQAAFFIDTRCDRSIAEASTFVEFREDLNVTAIEAAARSTRYKRSVDKKPMRLKTSLPHTLPRRW</sequence>